<reference evidence="5" key="1">
    <citation type="submission" date="2021-08" db="EMBL/GenBank/DDBJ databases">
        <title>WGS assembly of Ceratopteris richardii.</title>
        <authorList>
            <person name="Marchant D.B."/>
            <person name="Chen G."/>
            <person name="Jenkins J."/>
            <person name="Shu S."/>
            <person name="Leebens-Mack J."/>
            <person name="Grimwood J."/>
            <person name="Schmutz J."/>
            <person name="Soltis P."/>
            <person name="Soltis D."/>
            <person name="Chen Z.-H."/>
        </authorList>
    </citation>
    <scope>NUCLEOTIDE SEQUENCE</scope>
    <source>
        <strain evidence="5">Whitten #5841</strain>
        <tissue evidence="5">Leaf</tissue>
    </source>
</reference>
<dbReference type="OrthoDB" id="292693at2759"/>
<comment type="function">
    <text evidence="3">Required for the function of coenzyme Q in the respiratory chain. May serve as a chaperone or may be involved in the transport of Q6 from its site of synthesis to the catalytic sites of the respiratory complexes.</text>
</comment>
<evidence type="ECO:0000313" key="6">
    <source>
        <dbReference type="Proteomes" id="UP000825935"/>
    </source>
</evidence>
<dbReference type="InterPro" id="IPR023393">
    <property type="entry name" value="START-like_dom_sf"/>
</dbReference>
<comment type="subunit">
    <text evidence="2">Interacts with coenzyme Q.</text>
</comment>
<sequence>MQRLHSFRRSLVGGLRSSGISSSPGALFFRASGVTCTRAISNAHISSFKGLNSGGSWSAGPPPACLTIQNRKFISFVVDGNGGPSSGLSRRHEEQRVIGYSPDQLFEVASAVNSYKEFIPWCQKSRILRRKGEEMFEAELEIGYGLLTERYRSQVKLHKPALIETCVRRGNLFRYLKNRWEFRAGPIPGSCDMRFLVDFQFLSPLYAKVADMSFEVVMARIMRSFEERCRSMYGPSAKVYGVSGPCKYANDRNMFS</sequence>
<evidence type="ECO:0000256" key="2">
    <source>
        <dbReference type="ARBA" id="ARBA00011814"/>
    </source>
</evidence>
<dbReference type="SUPFAM" id="SSF55961">
    <property type="entry name" value="Bet v1-like"/>
    <property type="match status" value="1"/>
</dbReference>
<dbReference type="GO" id="GO:0048039">
    <property type="term" value="F:ubiquinone binding"/>
    <property type="evidence" value="ECO:0007669"/>
    <property type="project" value="InterPro"/>
</dbReference>
<keyword evidence="6" id="KW-1185">Reference proteome</keyword>
<dbReference type="Gene3D" id="3.30.530.20">
    <property type="match status" value="1"/>
</dbReference>
<protein>
    <recommendedName>
        <fullName evidence="4">Coenzyme Q-binding protein COQ10 START domain-containing protein</fullName>
    </recommendedName>
</protein>
<dbReference type="GO" id="GO:0005739">
    <property type="term" value="C:mitochondrion"/>
    <property type="evidence" value="ECO:0007669"/>
    <property type="project" value="TreeGrafter"/>
</dbReference>
<dbReference type="Pfam" id="PF03364">
    <property type="entry name" value="Polyketide_cyc"/>
    <property type="match status" value="1"/>
</dbReference>
<dbReference type="InterPro" id="IPR005031">
    <property type="entry name" value="COQ10_START"/>
</dbReference>
<comment type="caution">
    <text evidence="5">The sequence shown here is derived from an EMBL/GenBank/DDBJ whole genome shotgun (WGS) entry which is preliminary data.</text>
</comment>
<dbReference type="PANTHER" id="PTHR12901">
    <property type="entry name" value="SPERM PROTEIN HOMOLOG"/>
    <property type="match status" value="1"/>
</dbReference>
<evidence type="ECO:0000256" key="1">
    <source>
        <dbReference type="ARBA" id="ARBA00006885"/>
    </source>
</evidence>
<dbReference type="InterPro" id="IPR044996">
    <property type="entry name" value="COQ10-like"/>
</dbReference>
<proteinExistence type="inferred from homology"/>
<evidence type="ECO:0000313" key="5">
    <source>
        <dbReference type="EMBL" id="KAH7442306.1"/>
    </source>
</evidence>
<accession>A0A8T2V8I1</accession>
<dbReference type="PANTHER" id="PTHR12901:SF10">
    <property type="entry name" value="COENZYME Q-BINDING PROTEIN COQ10, MITOCHONDRIAL"/>
    <property type="match status" value="1"/>
</dbReference>
<dbReference type="GO" id="GO:0045333">
    <property type="term" value="P:cellular respiration"/>
    <property type="evidence" value="ECO:0007669"/>
    <property type="project" value="InterPro"/>
</dbReference>
<feature type="domain" description="Coenzyme Q-binding protein COQ10 START" evidence="4">
    <location>
        <begin position="98"/>
        <end position="225"/>
    </location>
</feature>
<evidence type="ECO:0000259" key="4">
    <source>
        <dbReference type="Pfam" id="PF03364"/>
    </source>
</evidence>
<dbReference type="Proteomes" id="UP000825935">
    <property type="component" value="Chromosome 3"/>
</dbReference>
<dbReference type="AlphaFoldDB" id="A0A8T2V8I1"/>
<name>A0A8T2V8I1_CERRI</name>
<dbReference type="CDD" id="cd07813">
    <property type="entry name" value="COQ10p_like"/>
    <property type="match status" value="1"/>
</dbReference>
<dbReference type="EMBL" id="CM035408">
    <property type="protein sequence ID" value="KAH7442306.1"/>
    <property type="molecule type" value="Genomic_DNA"/>
</dbReference>
<gene>
    <name evidence="5" type="ORF">KP509_03G081200</name>
</gene>
<evidence type="ECO:0000256" key="3">
    <source>
        <dbReference type="ARBA" id="ARBA00024947"/>
    </source>
</evidence>
<organism evidence="5 6">
    <name type="scientific">Ceratopteris richardii</name>
    <name type="common">Triangle waterfern</name>
    <dbReference type="NCBI Taxonomy" id="49495"/>
    <lineage>
        <taxon>Eukaryota</taxon>
        <taxon>Viridiplantae</taxon>
        <taxon>Streptophyta</taxon>
        <taxon>Embryophyta</taxon>
        <taxon>Tracheophyta</taxon>
        <taxon>Polypodiopsida</taxon>
        <taxon>Polypodiidae</taxon>
        <taxon>Polypodiales</taxon>
        <taxon>Pteridineae</taxon>
        <taxon>Pteridaceae</taxon>
        <taxon>Parkerioideae</taxon>
        <taxon>Ceratopteris</taxon>
    </lineage>
</organism>
<comment type="similarity">
    <text evidence="1">Belongs to the COQ10 family.</text>
</comment>